<evidence type="ECO:0000313" key="3">
    <source>
        <dbReference type="Proteomes" id="UP000663608"/>
    </source>
</evidence>
<keyword evidence="1" id="KW-0472">Membrane</keyword>
<dbReference type="RefSeq" id="WP_205872203.1">
    <property type="nucleotide sequence ID" value="NZ_CP070872.1"/>
</dbReference>
<reference evidence="2 3" key="1">
    <citation type="submission" date="2021-02" db="EMBL/GenBank/DDBJ databases">
        <title>Complete genome sequence of Lactococcus lactis strain K_LL004.</title>
        <authorList>
            <person name="Kim H.B."/>
        </authorList>
    </citation>
    <scope>NUCLEOTIDE SEQUENCE [LARGE SCALE GENOMIC DNA]</scope>
    <source>
        <strain evidence="2 3">K_LL004</strain>
    </source>
</reference>
<accession>A0AA45KGU9</accession>
<dbReference type="KEGG" id="lti:JW886_02275"/>
<keyword evidence="3" id="KW-1185">Reference proteome</keyword>
<keyword evidence="1" id="KW-0812">Transmembrane</keyword>
<feature type="transmembrane region" description="Helical" evidence="1">
    <location>
        <begin position="6"/>
        <end position="25"/>
    </location>
</feature>
<protein>
    <submittedName>
        <fullName evidence="2">Uncharacterized protein</fullName>
    </submittedName>
</protein>
<dbReference type="AlphaFoldDB" id="A0AA45KGU9"/>
<feature type="transmembrane region" description="Helical" evidence="1">
    <location>
        <begin position="141"/>
        <end position="164"/>
    </location>
</feature>
<dbReference type="Proteomes" id="UP000663608">
    <property type="component" value="Chromosome"/>
</dbReference>
<organism evidence="2 3">
    <name type="scientific">Lactococcus taiwanensis</name>
    <dbReference type="NCBI Taxonomy" id="1151742"/>
    <lineage>
        <taxon>Bacteria</taxon>
        <taxon>Bacillati</taxon>
        <taxon>Bacillota</taxon>
        <taxon>Bacilli</taxon>
        <taxon>Lactobacillales</taxon>
        <taxon>Streptococcaceae</taxon>
        <taxon>Lactococcus</taxon>
    </lineage>
</organism>
<proteinExistence type="predicted"/>
<name>A0AA45KGU9_9LACT</name>
<evidence type="ECO:0000313" key="2">
    <source>
        <dbReference type="EMBL" id="QSE77108.1"/>
    </source>
</evidence>
<keyword evidence="1" id="KW-1133">Transmembrane helix</keyword>
<feature type="transmembrane region" description="Helical" evidence="1">
    <location>
        <begin position="176"/>
        <end position="205"/>
    </location>
</feature>
<evidence type="ECO:0000256" key="1">
    <source>
        <dbReference type="SAM" id="Phobius"/>
    </source>
</evidence>
<gene>
    <name evidence="2" type="ORF">JW886_02275</name>
</gene>
<sequence length="218" mass="25221">MDVIVTVLVSLLSSSVIAGLITSFFQGRQDTQSFSRDISKKLLENVFSKFHFEFFAKIDDSEKMENIKVKLKEFIKYIDKNGYSGYIIELYNDAFYAEKAVTLLDFSKQYNQFRRRYYNANLDYRKRSGIRSVSKVDDMRIAIFPIVTGTVLVSIFYPMLLASLLNKLVWLEKISIIMSITGTAVMFLGLLIMIFVLISEIMSLVRIGKEKKKYNNIN</sequence>
<dbReference type="EMBL" id="CP070872">
    <property type="protein sequence ID" value="QSE77108.1"/>
    <property type="molecule type" value="Genomic_DNA"/>
</dbReference>